<name>A0A3S3UY10_9RHOB</name>
<feature type="domain" description="Cytochrome c" evidence="6">
    <location>
        <begin position="34"/>
        <end position="111"/>
    </location>
</feature>
<organism evidence="7 8">
    <name type="scientific">Falsigemmobacter intermedius</name>
    <dbReference type="NCBI Taxonomy" id="1553448"/>
    <lineage>
        <taxon>Bacteria</taxon>
        <taxon>Pseudomonadati</taxon>
        <taxon>Pseudomonadota</taxon>
        <taxon>Alphaproteobacteria</taxon>
        <taxon>Rhodobacterales</taxon>
        <taxon>Paracoccaceae</taxon>
        <taxon>Falsigemmobacter</taxon>
    </lineage>
</organism>
<feature type="chain" id="PRO_5018771729" evidence="5">
    <location>
        <begin position="24"/>
        <end position="115"/>
    </location>
</feature>
<keyword evidence="2 4" id="KW-0479">Metal-binding</keyword>
<keyword evidence="8" id="KW-1185">Reference proteome</keyword>
<dbReference type="SUPFAM" id="SSF46626">
    <property type="entry name" value="Cytochrome c"/>
    <property type="match status" value="1"/>
</dbReference>
<dbReference type="PROSITE" id="PS51007">
    <property type="entry name" value="CYTC"/>
    <property type="match status" value="1"/>
</dbReference>
<evidence type="ECO:0000256" key="5">
    <source>
        <dbReference type="SAM" id="SignalP"/>
    </source>
</evidence>
<keyword evidence="5" id="KW-0732">Signal</keyword>
<protein>
    <submittedName>
        <fullName evidence="7">Cytochrome c</fullName>
    </submittedName>
</protein>
<dbReference type="InterPro" id="IPR036909">
    <property type="entry name" value="Cyt_c-like_dom_sf"/>
</dbReference>
<dbReference type="RefSeq" id="WP_128487904.1">
    <property type="nucleotide sequence ID" value="NZ_JBHLXB010000056.1"/>
</dbReference>
<evidence type="ECO:0000256" key="1">
    <source>
        <dbReference type="ARBA" id="ARBA00022617"/>
    </source>
</evidence>
<evidence type="ECO:0000313" key="7">
    <source>
        <dbReference type="EMBL" id="RWY42288.1"/>
    </source>
</evidence>
<dbReference type="OrthoDB" id="9808312at2"/>
<keyword evidence="1 4" id="KW-0349">Heme</keyword>
<sequence>MKATMLRIAAVAAVALSANAAAAETITERLDDRKYFADGQAAWEKVCARCHTTVDDKTDQSVGPDLSVVEYDADTLKHFVRNGHLAMPAFAAAHISDALIVEIADYMAKNVYKGE</sequence>
<dbReference type="EMBL" id="SBLC01000008">
    <property type="protein sequence ID" value="RWY42288.1"/>
    <property type="molecule type" value="Genomic_DNA"/>
</dbReference>
<dbReference type="GO" id="GO:0020037">
    <property type="term" value="F:heme binding"/>
    <property type="evidence" value="ECO:0007669"/>
    <property type="project" value="InterPro"/>
</dbReference>
<evidence type="ECO:0000256" key="4">
    <source>
        <dbReference type="PROSITE-ProRule" id="PRU00433"/>
    </source>
</evidence>
<evidence type="ECO:0000313" key="8">
    <source>
        <dbReference type="Proteomes" id="UP000287168"/>
    </source>
</evidence>
<dbReference type="AlphaFoldDB" id="A0A3S3UY10"/>
<dbReference type="GO" id="GO:0009055">
    <property type="term" value="F:electron transfer activity"/>
    <property type="evidence" value="ECO:0007669"/>
    <property type="project" value="InterPro"/>
</dbReference>
<dbReference type="Pfam" id="PF13442">
    <property type="entry name" value="Cytochrome_CBB3"/>
    <property type="match status" value="1"/>
</dbReference>
<evidence type="ECO:0000259" key="6">
    <source>
        <dbReference type="PROSITE" id="PS51007"/>
    </source>
</evidence>
<dbReference type="Proteomes" id="UP000287168">
    <property type="component" value="Unassembled WGS sequence"/>
</dbReference>
<accession>A0A3S3UY10</accession>
<dbReference type="InterPro" id="IPR009056">
    <property type="entry name" value="Cyt_c-like_dom"/>
</dbReference>
<reference evidence="7 8" key="1">
    <citation type="journal article" date="2015" name="Int. J. Syst. Evol. Microbiol.">
        <title>Gemmobacter intermedius sp. nov., isolated from a white stork (Ciconia ciconia).</title>
        <authorList>
            <person name="Kampfer P."/>
            <person name="Jerzak L."/>
            <person name="Wilharm G."/>
            <person name="Golke J."/>
            <person name="Busse H.J."/>
            <person name="Glaeser S.P."/>
        </authorList>
    </citation>
    <scope>NUCLEOTIDE SEQUENCE [LARGE SCALE GENOMIC DNA]</scope>
    <source>
        <strain evidence="7 8">119/4</strain>
    </source>
</reference>
<gene>
    <name evidence="7" type="ORF">EP867_07885</name>
</gene>
<proteinExistence type="predicted"/>
<dbReference type="GO" id="GO:0046872">
    <property type="term" value="F:metal ion binding"/>
    <property type="evidence" value="ECO:0007669"/>
    <property type="project" value="UniProtKB-KW"/>
</dbReference>
<evidence type="ECO:0000256" key="2">
    <source>
        <dbReference type="ARBA" id="ARBA00022723"/>
    </source>
</evidence>
<keyword evidence="3 4" id="KW-0408">Iron</keyword>
<comment type="caution">
    <text evidence="7">The sequence shown here is derived from an EMBL/GenBank/DDBJ whole genome shotgun (WGS) entry which is preliminary data.</text>
</comment>
<evidence type="ECO:0000256" key="3">
    <source>
        <dbReference type="ARBA" id="ARBA00023004"/>
    </source>
</evidence>
<feature type="signal peptide" evidence="5">
    <location>
        <begin position="1"/>
        <end position="23"/>
    </location>
</feature>
<dbReference type="Gene3D" id="1.10.760.10">
    <property type="entry name" value="Cytochrome c-like domain"/>
    <property type="match status" value="1"/>
</dbReference>